<reference evidence="3" key="1">
    <citation type="journal article" date="2019" name="Int. J. Syst. Evol. Microbiol.">
        <title>The Global Catalogue of Microorganisms (GCM) 10K type strain sequencing project: providing services to taxonomists for standard genome sequencing and annotation.</title>
        <authorList>
            <consortium name="The Broad Institute Genomics Platform"/>
            <consortium name="The Broad Institute Genome Sequencing Center for Infectious Disease"/>
            <person name="Wu L."/>
            <person name="Ma J."/>
        </authorList>
    </citation>
    <scope>NUCLEOTIDE SEQUENCE [LARGE SCALE GENOMIC DNA]</scope>
    <source>
        <strain evidence="3">KCTC 22209</strain>
    </source>
</reference>
<proteinExistence type="predicted"/>
<dbReference type="Pfam" id="PF24644">
    <property type="entry name" value="DUF7638"/>
    <property type="match status" value="1"/>
</dbReference>
<evidence type="ECO:0000313" key="2">
    <source>
        <dbReference type="EMBL" id="MFD2903750.1"/>
    </source>
</evidence>
<feature type="domain" description="DUF7638" evidence="1">
    <location>
        <begin position="21"/>
        <end position="120"/>
    </location>
</feature>
<dbReference type="Proteomes" id="UP001597509">
    <property type="component" value="Unassembled WGS sequence"/>
</dbReference>
<sequence>MKLFDKIFKSNKTAPADLTTITRTEVIEGFSIPGIIHNMQYHFTALQVYSDGLISCWEMVDLSIFKDKLNEGWVVTSIPDGEVISIYGLGHWNIEQGEWKHTKETLYNYVYSLVKQLNPKLENLHNYHGDSSKMVGKVNVAKHFLPTPKPYHFDDPKSFLPKRINGEKFDFFYRNEDNKTYLAELSI</sequence>
<gene>
    <name evidence="2" type="ORF">ACFS6I_07445</name>
</gene>
<dbReference type="InterPro" id="IPR056055">
    <property type="entry name" value="DUF7638"/>
</dbReference>
<evidence type="ECO:0000259" key="1">
    <source>
        <dbReference type="Pfam" id="PF24644"/>
    </source>
</evidence>
<protein>
    <recommendedName>
        <fullName evidence="1">DUF7638 domain-containing protein</fullName>
    </recommendedName>
</protein>
<name>A0ABW5YTG9_9SPHI</name>
<keyword evidence="3" id="KW-1185">Reference proteome</keyword>
<dbReference type="RefSeq" id="WP_380919275.1">
    <property type="nucleotide sequence ID" value="NZ_JBHUPE010000004.1"/>
</dbReference>
<evidence type="ECO:0000313" key="3">
    <source>
        <dbReference type="Proteomes" id="UP001597509"/>
    </source>
</evidence>
<organism evidence="2 3">
    <name type="scientific">Sphingobacterium anhuiense</name>
    <dbReference type="NCBI Taxonomy" id="493780"/>
    <lineage>
        <taxon>Bacteria</taxon>
        <taxon>Pseudomonadati</taxon>
        <taxon>Bacteroidota</taxon>
        <taxon>Sphingobacteriia</taxon>
        <taxon>Sphingobacteriales</taxon>
        <taxon>Sphingobacteriaceae</taxon>
        <taxon>Sphingobacterium</taxon>
    </lineage>
</organism>
<accession>A0ABW5YTG9</accession>
<dbReference type="EMBL" id="JBHUPE010000004">
    <property type="protein sequence ID" value="MFD2903750.1"/>
    <property type="molecule type" value="Genomic_DNA"/>
</dbReference>
<comment type="caution">
    <text evidence="2">The sequence shown here is derived from an EMBL/GenBank/DDBJ whole genome shotgun (WGS) entry which is preliminary data.</text>
</comment>